<sequence>MHLTWGSVDHGILDISQGHSHSGKIRKRGLDSYAFPRQPVKGKGAWHGPAVISASDNLGSLSIFPGGLQSWSTALAKPGDHERICFLAGSV</sequence>
<dbReference type="KEGG" id="bgh:BDBG_17557"/>
<protein>
    <submittedName>
        <fullName evidence="1">Uncharacterized protein</fullName>
    </submittedName>
</protein>
<organism evidence="1 2">
    <name type="scientific">Blastomyces gilchristii (strain SLH14081)</name>
    <name type="common">Blastomyces dermatitidis</name>
    <dbReference type="NCBI Taxonomy" id="559298"/>
    <lineage>
        <taxon>Eukaryota</taxon>
        <taxon>Fungi</taxon>
        <taxon>Dikarya</taxon>
        <taxon>Ascomycota</taxon>
        <taxon>Pezizomycotina</taxon>
        <taxon>Eurotiomycetes</taxon>
        <taxon>Eurotiomycetidae</taxon>
        <taxon>Onygenales</taxon>
        <taxon>Ajellomycetaceae</taxon>
        <taxon>Blastomyces</taxon>
    </lineage>
</organism>
<accession>A0A179UV66</accession>
<dbReference type="AlphaFoldDB" id="A0A179UV66"/>
<name>A0A179UV66_BLAGS</name>
<evidence type="ECO:0000313" key="2">
    <source>
        <dbReference type="Proteomes" id="UP000002038"/>
    </source>
</evidence>
<proteinExistence type="predicted"/>
<dbReference type="RefSeq" id="XP_031580001.1">
    <property type="nucleotide sequence ID" value="XM_031725248.1"/>
</dbReference>
<dbReference type="Proteomes" id="UP000002038">
    <property type="component" value="Unassembled WGS sequence"/>
</dbReference>
<keyword evidence="2" id="KW-1185">Reference proteome</keyword>
<dbReference type="EMBL" id="GG657464">
    <property type="protein sequence ID" value="OAT11720.1"/>
    <property type="molecule type" value="Genomic_DNA"/>
</dbReference>
<dbReference type="GeneID" id="42529215"/>
<gene>
    <name evidence="1" type="ORF">BDBG_17557</name>
</gene>
<evidence type="ECO:0000313" key="1">
    <source>
        <dbReference type="EMBL" id="OAT11720.1"/>
    </source>
</evidence>
<dbReference type="VEuPathDB" id="FungiDB:BDBG_17557"/>
<reference evidence="2" key="1">
    <citation type="journal article" date="2015" name="PLoS Genet.">
        <title>The dynamic genome and transcriptome of the human fungal pathogen Blastomyces and close relative Emmonsia.</title>
        <authorList>
            <person name="Munoz J.F."/>
            <person name="Gauthier G.M."/>
            <person name="Desjardins C.A."/>
            <person name="Gallo J.E."/>
            <person name="Holder J."/>
            <person name="Sullivan T.D."/>
            <person name="Marty A.J."/>
            <person name="Carmen J.C."/>
            <person name="Chen Z."/>
            <person name="Ding L."/>
            <person name="Gujja S."/>
            <person name="Magrini V."/>
            <person name="Misas E."/>
            <person name="Mitreva M."/>
            <person name="Priest M."/>
            <person name="Saif S."/>
            <person name="Whiston E.A."/>
            <person name="Young S."/>
            <person name="Zeng Q."/>
            <person name="Goldman W.E."/>
            <person name="Mardis E.R."/>
            <person name="Taylor J.W."/>
            <person name="McEwen J.G."/>
            <person name="Clay O.K."/>
            <person name="Klein B.S."/>
            <person name="Cuomo C.A."/>
        </authorList>
    </citation>
    <scope>NUCLEOTIDE SEQUENCE [LARGE SCALE GENOMIC DNA]</scope>
    <source>
        <strain evidence="2">SLH14081</strain>
    </source>
</reference>